<dbReference type="EMBL" id="JBBPBN010000566">
    <property type="protein sequence ID" value="KAK8484468.1"/>
    <property type="molecule type" value="Genomic_DNA"/>
</dbReference>
<organism evidence="2 3">
    <name type="scientific">Hibiscus sabdariffa</name>
    <name type="common">roselle</name>
    <dbReference type="NCBI Taxonomy" id="183260"/>
    <lineage>
        <taxon>Eukaryota</taxon>
        <taxon>Viridiplantae</taxon>
        <taxon>Streptophyta</taxon>
        <taxon>Embryophyta</taxon>
        <taxon>Tracheophyta</taxon>
        <taxon>Spermatophyta</taxon>
        <taxon>Magnoliopsida</taxon>
        <taxon>eudicotyledons</taxon>
        <taxon>Gunneridae</taxon>
        <taxon>Pentapetalae</taxon>
        <taxon>rosids</taxon>
        <taxon>malvids</taxon>
        <taxon>Malvales</taxon>
        <taxon>Malvaceae</taxon>
        <taxon>Malvoideae</taxon>
        <taxon>Hibiscus</taxon>
    </lineage>
</organism>
<gene>
    <name evidence="2" type="ORF">V6N11_012030</name>
</gene>
<evidence type="ECO:0008006" key="4">
    <source>
        <dbReference type="Google" id="ProtNLM"/>
    </source>
</evidence>
<keyword evidence="3" id="KW-1185">Reference proteome</keyword>
<evidence type="ECO:0000256" key="1">
    <source>
        <dbReference type="SAM" id="SignalP"/>
    </source>
</evidence>
<comment type="caution">
    <text evidence="2">The sequence shown here is derived from an EMBL/GenBank/DDBJ whole genome shotgun (WGS) entry which is preliminary data.</text>
</comment>
<evidence type="ECO:0000313" key="3">
    <source>
        <dbReference type="Proteomes" id="UP001396334"/>
    </source>
</evidence>
<sequence length="100" mass="11203">MILFRFGFIYLASCNYQLGASMDSCCMAFRANSHLVNSRKTGHGNGDYTFLGERTRGSTWVNILTSSLRADVQKEKKIKSGAVVVLTSKIFPGKLWYIDL</sequence>
<proteinExistence type="predicted"/>
<protein>
    <recommendedName>
        <fullName evidence="4">Secreted protein</fullName>
    </recommendedName>
</protein>
<accession>A0ABR1ZUS4</accession>
<dbReference type="Proteomes" id="UP001396334">
    <property type="component" value="Unassembled WGS sequence"/>
</dbReference>
<feature type="chain" id="PRO_5045634293" description="Secreted protein" evidence="1">
    <location>
        <begin position="20"/>
        <end position="100"/>
    </location>
</feature>
<name>A0ABR1ZUS4_9ROSI</name>
<keyword evidence="1" id="KW-0732">Signal</keyword>
<evidence type="ECO:0000313" key="2">
    <source>
        <dbReference type="EMBL" id="KAK8484468.1"/>
    </source>
</evidence>
<reference evidence="2 3" key="1">
    <citation type="journal article" date="2024" name="G3 (Bethesda)">
        <title>Genome assembly of Hibiscus sabdariffa L. provides insights into metabolisms of medicinal natural products.</title>
        <authorList>
            <person name="Kim T."/>
        </authorList>
    </citation>
    <scope>NUCLEOTIDE SEQUENCE [LARGE SCALE GENOMIC DNA]</scope>
    <source>
        <strain evidence="2">TK-2024</strain>
        <tissue evidence="2">Old leaves</tissue>
    </source>
</reference>
<feature type="signal peptide" evidence="1">
    <location>
        <begin position="1"/>
        <end position="19"/>
    </location>
</feature>